<proteinExistence type="predicted"/>
<accession>A0A941EJW1</accession>
<feature type="transmembrane region" description="Helical" evidence="2">
    <location>
        <begin position="179"/>
        <end position="198"/>
    </location>
</feature>
<evidence type="ECO:0000256" key="1">
    <source>
        <dbReference type="SAM" id="MobiDB-lite"/>
    </source>
</evidence>
<reference evidence="3" key="1">
    <citation type="submission" date="2021-04" db="EMBL/GenBank/DDBJ databases">
        <title>Genome based classification of Actinospica acidithermotolerans sp. nov., an actinobacterium isolated from an Indonesian hot spring.</title>
        <authorList>
            <person name="Kusuma A.B."/>
            <person name="Putra K.E."/>
            <person name="Nafisah S."/>
            <person name="Loh J."/>
            <person name="Nouioui I."/>
            <person name="Goodfellow M."/>
        </authorList>
    </citation>
    <scope>NUCLEOTIDE SEQUENCE</scope>
    <source>
        <strain evidence="3">CSCA 57</strain>
    </source>
</reference>
<evidence type="ECO:0000313" key="4">
    <source>
        <dbReference type="Proteomes" id="UP000675781"/>
    </source>
</evidence>
<feature type="transmembrane region" description="Helical" evidence="2">
    <location>
        <begin position="48"/>
        <end position="69"/>
    </location>
</feature>
<keyword evidence="2" id="KW-0812">Transmembrane</keyword>
<organism evidence="3 4">
    <name type="scientific">Actinospica durhamensis</name>
    <dbReference type="NCBI Taxonomy" id="1508375"/>
    <lineage>
        <taxon>Bacteria</taxon>
        <taxon>Bacillati</taxon>
        <taxon>Actinomycetota</taxon>
        <taxon>Actinomycetes</taxon>
        <taxon>Catenulisporales</taxon>
        <taxon>Actinospicaceae</taxon>
        <taxon>Actinospica</taxon>
    </lineage>
</organism>
<evidence type="ECO:0000313" key="3">
    <source>
        <dbReference type="EMBL" id="MBR7831862.1"/>
    </source>
</evidence>
<keyword evidence="2" id="KW-1133">Transmembrane helix</keyword>
<dbReference type="Proteomes" id="UP000675781">
    <property type="component" value="Unassembled WGS sequence"/>
</dbReference>
<comment type="caution">
    <text evidence="3">The sequence shown here is derived from an EMBL/GenBank/DDBJ whole genome shotgun (WGS) entry which is preliminary data.</text>
</comment>
<dbReference type="RefSeq" id="WP_212526395.1">
    <property type="nucleotide sequence ID" value="NZ_JAGSOG010000003.1"/>
</dbReference>
<name>A0A941EJW1_9ACTN</name>
<feature type="transmembrane region" description="Helical" evidence="2">
    <location>
        <begin position="210"/>
        <end position="232"/>
    </location>
</feature>
<dbReference type="AlphaFoldDB" id="A0A941EJW1"/>
<feature type="transmembrane region" description="Helical" evidence="2">
    <location>
        <begin position="238"/>
        <end position="258"/>
    </location>
</feature>
<keyword evidence="4" id="KW-1185">Reference proteome</keyword>
<keyword evidence="2" id="KW-0472">Membrane</keyword>
<protein>
    <submittedName>
        <fullName evidence="3">Uncharacterized protein</fullName>
    </submittedName>
</protein>
<gene>
    <name evidence="3" type="ORF">KDL01_01235</name>
</gene>
<feature type="region of interest" description="Disordered" evidence="1">
    <location>
        <begin position="1"/>
        <end position="21"/>
    </location>
</feature>
<evidence type="ECO:0000256" key="2">
    <source>
        <dbReference type="SAM" id="Phobius"/>
    </source>
</evidence>
<dbReference type="EMBL" id="JAGSOG010000003">
    <property type="protein sequence ID" value="MBR7831862.1"/>
    <property type="molecule type" value="Genomic_DNA"/>
</dbReference>
<sequence length="286" mass="29831">MAEQGARTGAPGDAGDGERGMASVAKGGVAGGYGPAEERKLALLVLRIQLILAALMTLSIGCFAIPAQLAAQRYDSAPRCPGTTQGPNCVASVPVTVSSIDQGGDERDTSYWLELTGIGSGQTTFTPAGSNHGLHGLIAQVKPGQQVTATVWHGDLIQLESAGTVSVDSGSPDIRARNWLGGFAIPCSFLLGFVIMYVGRRRPGRRAKALGMGVGLLVILNGPAFLFLQYALTDRPSPLLALATLAGVGAIAAGLWALNAWGTRRNNRRLVEMLEMRDAVPADSRL</sequence>